<dbReference type="InterPro" id="IPR032861">
    <property type="entry name" value="TAXi_N"/>
</dbReference>
<gene>
    <name evidence="6" type="ORF">OLEA9_A001957</name>
</gene>
<dbReference type="EMBL" id="CACTIH010003691">
    <property type="protein sequence ID" value="CAA2982257.1"/>
    <property type="molecule type" value="Genomic_DNA"/>
</dbReference>
<dbReference type="InterPro" id="IPR033121">
    <property type="entry name" value="PEPTIDASE_A1"/>
</dbReference>
<evidence type="ECO:0000313" key="6">
    <source>
        <dbReference type="EMBL" id="CAA2982257.1"/>
    </source>
</evidence>
<dbReference type="Pfam" id="PF14543">
    <property type="entry name" value="TAXi_N"/>
    <property type="match status" value="1"/>
</dbReference>
<comment type="similarity">
    <text evidence="1">Belongs to the peptidase A1 family.</text>
</comment>
<evidence type="ECO:0000256" key="4">
    <source>
        <dbReference type="SAM" id="MobiDB-lite"/>
    </source>
</evidence>
<evidence type="ECO:0000259" key="5">
    <source>
        <dbReference type="PROSITE" id="PS51767"/>
    </source>
</evidence>
<sequence length="131" mass="14333">MRRGRKRMERLSLMASAESDSSVESPVHAGNGEFLMQLAIGTPPSSYNAIMDTGSDLIWTQCKPCKQCFDQSTPIFDPKKSSSFSNLPCSSTLCDALPSSTCSDGCEYLYTYGDYSSTQGVMATETFTFDK</sequence>
<dbReference type="PANTHER" id="PTHR47967">
    <property type="entry name" value="OS07G0603500 PROTEIN-RELATED"/>
    <property type="match status" value="1"/>
</dbReference>
<comment type="caution">
    <text evidence="6">The sequence shown here is derived from an EMBL/GenBank/DDBJ whole genome shotgun (WGS) entry which is preliminary data.</text>
</comment>
<feature type="region of interest" description="Disordered" evidence="4">
    <location>
        <begin position="1"/>
        <end position="25"/>
    </location>
</feature>
<evidence type="ECO:0000256" key="2">
    <source>
        <dbReference type="ARBA" id="ARBA00022670"/>
    </source>
</evidence>
<protein>
    <submittedName>
        <fullName evidence="6">Aspartic ase nepenthesin-1</fullName>
    </submittedName>
</protein>
<keyword evidence="3" id="KW-0378">Hydrolase</keyword>
<feature type="domain" description="Peptidase A1" evidence="5">
    <location>
        <begin position="34"/>
        <end position="131"/>
    </location>
</feature>
<dbReference type="GO" id="GO:0005576">
    <property type="term" value="C:extracellular region"/>
    <property type="evidence" value="ECO:0007669"/>
    <property type="project" value="TreeGrafter"/>
</dbReference>
<accession>A0A8S0RQU4</accession>
<dbReference type="InterPro" id="IPR021109">
    <property type="entry name" value="Peptidase_aspartic_dom_sf"/>
</dbReference>
<feature type="non-terminal residue" evidence="6">
    <location>
        <position position="131"/>
    </location>
</feature>
<dbReference type="Proteomes" id="UP000594638">
    <property type="component" value="Unassembled WGS sequence"/>
</dbReference>
<dbReference type="OrthoDB" id="660550at2759"/>
<evidence type="ECO:0000313" key="7">
    <source>
        <dbReference type="Proteomes" id="UP000594638"/>
    </source>
</evidence>
<dbReference type="GO" id="GO:0006508">
    <property type="term" value="P:proteolysis"/>
    <property type="evidence" value="ECO:0007669"/>
    <property type="project" value="UniProtKB-KW"/>
</dbReference>
<name>A0A8S0RQU4_OLEEU</name>
<dbReference type="Gramene" id="OE9A001957T1">
    <property type="protein sequence ID" value="OE9A001957C1"/>
    <property type="gene ID" value="OE9A001957"/>
</dbReference>
<dbReference type="PANTHER" id="PTHR47967:SF23">
    <property type="entry name" value="OS04G0448300 PROTEIN"/>
    <property type="match status" value="1"/>
</dbReference>
<reference evidence="6 7" key="1">
    <citation type="submission" date="2019-12" db="EMBL/GenBank/DDBJ databases">
        <authorList>
            <person name="Alioto T."/>
            <person name="Alioto T."/>
            <person name="Gomez Garrido J."/>
        </authorList>
    </citation>
    <scope>NUCLEOTIDE SEQUENCE [LARGE SCALE GENOMIC DNA]</scope>
</reference>
<proteinExistence type="inferred from homology"/>
<dbReference type="AlphaFoldDB" id="A0A8S0RQU4"/>
<dbReference type="Gene3D" id="2.40.70.10">
    <property type="entry name" value="Acid Proteases"/>
    <property type="match status" value="1"/>
</dbReference>
<organism evidence="6 7">
    <name type="scientific">Olea europaea subsp. europaea</name>
    <dbReference type="NCBI Taxonomy" id="158383"/>
    <lineage>
        <taxon>Eukaryota</taxon>
        <taxon>Viridiplantae</taxon>
        <taxon>Streptophyta</taxon>
        <taxon>Embryophyta</taxon>
        <taxon>Tracheophyta</taxon>
        <taxon>Spermatophyta</taxon>
        <taxon>Magnoliopsida</taxon>
        <taxon>eudicotyledons</taxon>
        <taxon>Gunneridae</taxon>
        <taxon>Pentapetalae</taxon>
        <taxon>asterids</taxon>
        <taxon>lamiids</taxon>
        <taxon>Lamiales</taxon>
        <taxon>Oleaceae</taxon>
        <taxon>Oleeae</taxon>
        <taxon>Olea</taxon>
    </lineage>
</organism>
<keyword evidence="2" id="KW-0645">Protease</keyword>
<evidence type="ECO:0000256" key="1">
    <source>
        <dbReference type="ARBA" id="ARBA00007447"/>
    </source>
</evidence>
<keyword evidence="7" id="KW-1185">Reference proteome</keyword>
<evidence type="ECO:0000256" key="3">
    <source>
        <dbReference type="ARBA" id="ARBA00022801"/>
    </source>
</evidence>
<dbReference type="PROSITE" id="PS51767">
    <property type="entry name" value="PEPTIDASE_A1"/>
    <property type="match status" value="1"/>
</dbReference>
<dbReference type="InterPro" id="IPR051708">
    <property type="entry name" value="Plant_Aspart_Prot_A1"/>
</dbReference>
<dbReference type="GO" id="GO:0008233">
    <property type="term" value="F:peptidase activity"/>
    <property type="evidence" value="ECO:0007669"/>
    <property type="project" value="UniProtKB-KW"/>
</dbReference>
<dbReference type="SUPFAM" id="SSF50630">
    <property type="entry name" value="Acid proteases"/>
    <property type="match status" value="1"/>
</dbReference>